<dbReference type="Proteomes" id="UP000182237">
    <property type="component" value="Chromosome I"/>
</dbReference>
<name>A0A1H1UYR8_9CORY</name>
<sequence length="545" mass="53826">MGNQLLLDVVAVRDAVSQLDHTARLLSGSSTQNRFVSLATFSPVSGLDMAGRTHGTIAGTYEPQATGALASHIRDAAVLLESNLDNTVRADVDFSRLVSHIGVARGLGMVSAANALRSPAPAPPLVNATTGRFANAAPVAGPQVSLPGLNSLFSTTNPAEATSASGQWSKTAGLLSQTVAALDGAKAALASSASTSWVQAALERLSRIQWAGGTYAGHATALAAHTANLAAVAAANQILTAAAHATWVALPSLEHKLAFEQAFLVPFPTTLTSGLVPTNPVFNQLLPGLNAMPGGSVTPGAPQAPTVPAFDAISLPRVVSEALRQHGYGQLAEPMSPHEVVSQFGEVTPEVVRAISEGATPTQAASLAAASMPATLAPGIASAGGIADPLLPAAGSGAHAAPRLTGAAGVPLSLGAGAAPAGAAVRGPSAGVQNGESRGGALVGSPGGGLNRGFSGTGGHATSIGPVATSTSTAASRAVPVGGPVSGPAGGAAPRRGSETTRKGARVTAVTSAVEREGNLRALLGQAPAVLPGVIGYNVTQPQPR</sequence>
<dbReference type="OrthoDB" id="4398651at2"/>
<protein>
    <recommendedName>
        <fullName evidence="4">PPE family protein</fullName>
    </recommendedName>
</protein>
<evidence type="ECO:0008006" key="4">
    <source>
        <dbReference type="Google" id="ProtNLM"/>
    </source>
</evidence>
<gene>
    <name evidence="2" type="ORF">SAMN04488539_2368</name>
</gene>
<reference evidence="2 3" key="1">
    <citation type="submission" date="2016-10" db="EMBL/GenBank/DDBJ databases">
        <authorList>
            <person name="de Groot N.N."/>
        </authorList>
    </citation>
    <scope>NUCLEOTIDE SEQUENCE [LARGE SCALE GENOMIC DNA]</scope>
    <source>
        <strain evidence="2 3">DSM 45434</strain>
    </source>
</reference>
<evidence type="ECO:0000313" key="3">
    <source>
        <dbReference type="Proteomes" id="UP000182237"/>
    </source>
</evidence>
<evidence type="ECO:0000313" key="2">
    <source>
        <dbReference type="EMBL" id="SDS77635.1"/>
    </source>
</evidence>
<dbReference type="STRING" id="1203190.GCA_000312345_02079"/>
<organism evidence="2 3">
    <name type="scientific">Corynebacterium timonense</name>
    <dbReference type="NCBI Taxonomy" id="441500"/>
    <lineage>
        <taxon>Bacteria</taxon>
        <taxon>Bacillati</taxon>
        <taxon>Actinomycetota</taxon>
        <taxon>Actinomycetes</taxon>
        <taxon>Mycobacteriales</taxon>
        <taxon>Corynebacteriaceae</taxon>
        <taxon>Corynebacterium</taxon>
    </lineage>
</organism>
<dbReference type="RefSeq" id="WP_019194863.1">
    <property type="nucleotide sequence ID" value="NZ_LT629765.1"/>
</dbReference>
<accession>A0A1H1UYR8</accession>
<dbReference type="AlphaFoldDB" id="A0A1H1UYR8"/>
<proteinExistence type="predicted"/>
<keyword evidence="3" id="KW-1185">Reference proteome</keyword>
<feature type="region of interest" description="Disordered" evidence="1">
    <location>
        <begin position="477"/>
        <end position="503"/>
    </location>
</feature>
<evidence type="ECO:0000256" key="1">
    <source>
        <dbReference type="SAM" id="MobiDB-lite"/>
    </source>
</evidence>
<dbReference type="EMBL" id="LT629765">
    <property type="protein sequence ID" value="SDS77635.1"/>
    <property type="molecule type" value="Genomic_DNA"/>
</dbReference>